<evidence type="ECO:0000256" key="4">
    <source>
        <dbReference type="ARBA" id="ARBA00022842"/>
    </source>
</evidence>
<reference evidence="5 6" key="1">
    <citation type="submission" date="2022-04" db="EMBL/GenBank/DDBJ databases">
        <title>Halobacillus sp. isolated from saltern.</title>
        <authorList>
            <person name="Won M."/>
            <person name="Lee C.-M."/>
            <person name="Woen H.-Y."/>
            <person name="Kwon S.-W."/>
        </authorList>
    </citation>
    <scope>NUCLEOTIDE SEQUENCE [LARGE SCALE GENOMIC DNA]</scope>
    <source>
        <strain evidence="5 6">SSBR10-3</strain>
    </source>
</reference>
<dbReference type="Proteomes" id="UP000831787">
    <property type="component" value="Chromosome"/>
</dbReference>
<evidence type="ECO:0000313" key="6">
    <source>
        <dbReference type="Proteomes" id="UP000831787"/>
    </source>
</evidence>
<dbReference type="GO" id="GO:0016787">
    <property type="term" value="F:hydrolase activity"/>
    <property type="evidence" value="ECO:0007669"/>
    <property type="project" value="UniProtKB-KW"/>
</dbReference>
<comment type="cofactor">
    <cofactor evidence="1">
        <name>Mg(2+)</name>
        <dbReference type="ChEBI" id="CHEBI:18420"/>
    </cofactor>
</comment>
<dbReference type="InterPro" id="IPR041492">
    <property type="entry name" value="HAD_2"/>
</dbReference>
<keyword evidence="4" id="KW-0460">Magnesium</keyword>
<protein>
    <submittedName>
        <fullName evidence="5">HAD family hydrolase</fullName>
    </submittedName>
</protein>
<dbReference type="SFLD" id="SFLDG01129">
    <property type="entry name" value="C1.5:_HAD__Beta-PGM__Phosphata"/>
    <property type="match status" value="1"/>
</dbReference>
<dbReference type="Pfam" id="PF13419">
    <property type="entry name" value="HAD_2"/>
    <property type="match status" value="1"/>
</dbReference>
<dbReference type="PANTHER" id="PTHR46470:SF2">
    <property type="entry name" value="GLYCERALDEHYDE 3-PHOSPHATE PHOSPHATASE"/>
    <property type="match status" value="1"/>
</dbReference>
<evidence type="ECO:0000313" key="5">
    <source>
        <dbReference type="EMBL" id="UOQ46401.1"/>
    </source>
</evidence>
<accession>A0ABY4EPK9</accession>
<dbReference type="PRINTS" id="PR00413">
    <property type="entry name" value="HADHALOGNASE"/>
</dbReference>
<dbReference type="NCBIfam" id="TIGR01509">
    <property type="entry name" value="HAD-SF-IA-v3"/>
    <property type="match status" value="1"/>
</dbReference>
<dbReference type="InterPro" id="IPR051400">
    <property type="entry name" value="HAD-like_hydrolase"/>
</dbReference>
<evidence type="ECO:0000256" key="3">
    <source>
        <dbReference type="ARBA" id="ARBA00022801"/>
    </source>
</evidence>
<gene>
    <name evidence="5" type="ORF">MUN89_06575</name>
</gene>
<dbReference type="PROSITE" id="PS01228">
    <property type="entry name" value="COF_1"/>
    <property type="match status" value="1"/>
</dbReference>
<dbReference type="Gene3D" id="1.10.150.520">
    <property type="match status" value="1"/>
</dbReference>
<dbReference type="InterPro" id="IPR023214">
    <property type="entry name" value="HAD_sf"/>
</dbReference>
<dbReference type="SFLD" id="SFLDS00003">
    <property type="entry name" value="Haloacid_Dehalogenase"/>
    <property type="match status" value="1"/>
</dbReference>
<dbReference type="EMBL" id="CP095073">
    <property type="protein sequence ID" value="UOQ46401.1"/>
    <property type="molecule type" value="Genomic_DNA"/>
</dbReference>
<dbReference type="Gene3D" id="3.40.50.1000">
    <property type="entry name" value="HAD superfamily/HAD-like"/>
    <property type="match status" value="1"/>
</dbReference>
<name>A0ABY4EPK9_9BACI</name>
<keyword evidence="2" id="KW-0479">Metal-binding</keyword>
<dbReference type="PANTHER" id="PTHR46470">
    <property type="entry name" value="N-ACYLNEURAMINATE-9-PHOSPHATASE"/>
    <property type="match status" value="1"/>
</dbReference>
<evidence type="ECO:0000256" key="1">
    <source>
        <dbReference type="ARBA" id="ARBA00001946"/>
    </source>
</evidence>
<dbReference type="InterPro" id="IPR006439">
    <property type="entry name" value="HAD-SF_hydro_IA"/>
</dbReference>
<dbReference type="InterPro" id="IPR036412">
    <property type="entry name" value="HAD-like_sf"/>
</dbReference>
<dbReference type="SUPFAM" id="SSF56784">
    <property type="entry name" value="HAD-like"/>
    <property type="match status" value="1"/>
</dbReference>
<keyword evidence="3 5" id="KW-0378">Hydrolase</keyword>
<evidence type="ECO:0000256" key="2">
    <source>
        <dbReference type="ARBA" id="ARBA00022723"/>
    </source>
</evidence>
<dbReference type="NCBIfam" id="TIGR01549">
    <property type="entry name" value="HAD-SF-IA-v1"/>
    <property type="match status" value="1"/>
</dbReference>
<sequence>MIRAIIFDLDGTLLNRDESVKVFIYRQYERLNQWLFHIPREQYIQRFIELDHHGYEWKDNVYKQLIREFSIHGINWEELLKDYVFHFKQSCVAFSNHLQVLEELKQQNLLIGMITNGKGQFQMDNIEMLQIDKYLDTILISEWEGVKKPDPVIFKRAAEKLNVYPEECVFIGDHVDNDVKASQAVGMKAVWKRNAQWGGVKGAAVIDQLEELPEIICSFDNI</sequence>
<dbReference type="RefSeq" id="WP_244713607.1">
    <property type="nucleotide sequence ID" value="NZ_CP095073.1"/>
</dbReference>
<proteinExistence type="predicted"/>
<organism evidence="5 6">
    <name type="scientific">Halobacillus salinarum</name>
    <dbReference type="NCBI Taxonomy" id="2932257"/>
    <lineage>
        <taxon>Bacteria</taxon>
        <taxon>Bacillati</taxon>
        <taxon>Bacillota</taxon>
        <taxon>Bacilli</taxon>
        <taxon>Bacillales</taxon>
        <taxon>Bacillaceae</taxon>
        <taxon>Halobacillus</taxon>
    </lineage>
</organism>
<keyword evidence="6" id="KW-1185">Reference proteome</keyword>